<name>A0A7G5C392_9BACL</name>
<dbReference type="Pfam" id="PF00309">
    <property type="entry name" value="Sigma54_AID"/>
    <property type="match status" value="1"/>
</dbReference>
<gene>
    <name evidence="11" type="primary">rpoN</name>
    <name evidence="11" type="ORF">FPL14_22745</name>
</gene>
<dbReference type="GO" id="GO:0000428">
    <property type="term" value="C:DNA-directed RNA polymerase complex"/>
    <property type="evidence" value="ECO:0007669"/>
    <property type="project" value="UniProtKB-KW"/>
</dbReference>
<dbReference type="GO" id="GO:0003677">
    <property type="term" value="F:DNA binding"/>
    <property type="evidence" value="ECO:0007669"/>
    <property type="project" value="UniProtKB-KW"/>
</dbReference>
<dbReference type="InterPro" id="IPR000394">
    <property type="entry name" value="RNA_pol_sigma_54"/>
</dbReference>
<keyword evidence="3" id="KW-0808">Transferase</keyword>
<evidence type="ECO:0000256" key="7">
    <source>
        <dbReference type="ARBA" id="ARBA00023125"/>
    </source>
</evidence>
<evidence type="ECO:0000256" key="3">
    <source>
        <dbReference type="ARBA" id="ARBA00022679"/>
    </source>
</evidence>
<evidence type="ECO:0000256" key="6">
    <source>
        <dbReference type="ARBA" id="ARBA00023082"/>
    </source>
</evidence>
<dbReference type="GO" id="GO:0016779">
    <property type="term" value="F:nucleotidyltransferase activity"/>
    <property type="evidence" value="ECO:0007669"/>
    <property type="project" value="UniProtKB-KW"/>
</dbReference>
<accession>A0A7G5C392</accession>
<evidence type="ECO:0000256" key="5">
    <source>
        <dbReference type="ARBA" id="ARBA00023015"/>
    </source>
</evidence>
<comment type="similarity">
    <text evidence="1">Belongs to the sigma-54 factor family.</text>
</comment>
<dbReference type="EMBL" id="CP041969">
    <property type="protein sequence ID" value="QMV43676.1"/>
    <property type="molecule type" value="Genomic_DNA"/>
</dbReference>
<proteinExistence type="inferred from homology"/>
<evidence type="ECO:0000256" key="2">
    <source>
        <dbReference type="ARBA" id="ARBA00022478"/>
    </source>
</evidence>
<evidence type="ECO:0000313" key="12">
    <source>
        <dbReference type="Proteomes" id="UP000515679"/>
    </source>
</evidence>
<dbReference type="InterPro" id="IPR007634">
    <property type="entry name" value="RNA_pol_sigma_54_DNA-bd"/>
</dbReference>
<keyword evidence="2" id="KW-0240">DNA-directed RNA polymerase</keyword>
<evidence type="ECO:0000313" key="11">
    <source>
        <dbReference type="EMBL" id="QMV43676.1"/>
    </source>
</evidence>
<dbReference type="Pfam" id="PF04552">
    <property type="entry name" value="Sigma54_DBD"/>
    <property type="match status" value="1"/>
</dbReference>
<keyword evidence="4" id="KW-0548">Nucleotidyltransferase</keyword>
<dbReference type="Gene3D" id="1.10.10.60">
    <property type="entry name" value="Homeodomain-like"/>
    <property type="match status" value="1"/>
</dbReference>
<evidence type="ECO:0000259" key="10">
    <source>
        <dbReference type="Pfam" id="PF04963"/>
    </source>
</evidence>
<dbReference type="InterPro" id="IPR007046">
    <property type="entry name" value="RNA_pol_sigma_54_core-bd"/>
</dbReference>
<evidence type="ECO:0000259" key="9">
    <source>
        <dbReference type="Pfam" id="PF04552"/>
    </source>
</evidence>
<dbReference type="Pfam" id="PF04963">
    <property type="entry name" value="Sigma54_CBD"/>
    <property type="match status" value="1"/>
</dbReference>
<dbReference type="GO" id="GO:0016987">
    <property type="term" value="F:sigma factor activity"/>
    <property type="evidence" value="ECO:0007669"/>
    <property type="project" value="UniProtKB-KW"/>
</dbReference>
<dbReference type="GO" id="GO:0006352">
    <property type="term" value="P:DNA-templated transcription initiation"/>
    <property type="evidence" value="ECO:0007669"/>
    <property type="project" value="InterPro"/>
</dbReference>
<protein>
    <submittedName>
        <fullName evidence="11">RNA polymerase factor sigma-54</fullName>
    </submittedName>
</protein>
<dbReference type="GO" id="GO:0001216">
    <property type="term" value="F:DNA-binding transcription activator activity"/>
    <property type="evidence" value="ECO:0007669"/>
    <property type="project" value="InterPro"/>
</dbReference>
<keyword evidence="6" id="KW-0731">Sigma factor</keyword>
<evidence type="ECO:0000256" key="1">
    <source>
        <dbReference type="ARBA" id="ARBA00008798"/>
    </source>
</evidence>
<evidence type="ECO:0000256" key="8">
    <source>
        <dbReference type="ARBA" id="ARBA00023163"/>
    </source>
</evidence>
<keyword evidence="7" id="KW-0238">DNA-binding</keyword>
<feature type="domain" description="RNA polymerase sigma factor 54 DNA-binding" evidence="9">
    <location>
        <begin position="279"/>
        <end position="435"/>
    </location>
</feature>
<dbReference type="PIRSF" id="PIRSF000774">
    <property type="entry name" value="RpoN"/>
    <property type="match status" value="1"/>
</dbReference>
<dbReference type="PROSITE" id="PS00718">
    <property type="entry name" value="SIGMA54_2"/>
    <property type="match status" value="1"/>
</dbReference>
<keyword evidence="8" id="KW-0804">Transcription</keyword>
<dbReference type="InterPro" id="IPR038709">
    <property type="entry name" value="RpoN_core-bd_sf"/>
</dbReference>
<dbReference type="KEGG" id="cchl:FPL14_22745"/>
<dbReference type="PRINTS" id="PR00045">
    <property type="entry name" value="SIGMA54FCT"/>
</dbReference>
<dbReference type="PANTHER" id="PTHR32248">
    <property type="entry name" value="RNA POLYMERASE SIGMA-54 FACTOR"/>
    <property type="match status" value="1"/>
</dbReference>
<evidence type="ECO:0000256" key="4">
    <source>
        <dbReference type="ARBA" id="ARBA00022695"/>
    </source>
</evidence>
<dbReference type="NCBIfam" id="TIGR02395">
    <property type="entry name" value="rpoN_sigma"/>
    <property type="match status" value="1"/>
</dbReference>
<dbReference type="PROSITE" id="PS50044">
    <property type="entry name" value="SIGMA54_3"/>
    <property type="match status" value="1"/>
</dbReference>
<keyword evidence="5" id="KW-0805">Transcription regulation</keyword>
<dbReference type="RefSeq" id="WP_182299913.1">
    <property type="nucleotide sequence ID" value="NZ_CP041969.1"/>
</dbReference>
<feature type="domain" description="RNA polymerase sigma factor 54 core-binding" evidence="10">
    <location>
        <begin position="84"/>
        <end position="262"/>
    </location>
</feature>
<reference evidence="11 12" key="1">
    <citation type="submission" date="2019-07" db="EMBL/GenBank/DDBJ databases">
        <authorList>
            <person name="Kim J.K."/>
            <person name="Cheong H.-M."/>
            <person name="Choi Y."/>
            <person name="Hwang K.J."/>
            <person name="Lee S."/>
            <person name="Choi C."/>
        </authorList>
    </citation>
    <scope>NUCLEOTIDE SEQUENCE [LARGE SCALE GENOMIC DNA]</scope>
    <source>
        <strain evidence="11 12">KS 22</strain>
    </source>
</reference>
<dbReference type="AlphaFoldDB" id="A0A7G5C392"/>
<dbReference type="Gene3D" id="1.10.10.1330">
    <property type="entry name" value="RNA polymerase sigma-54 factor, core-binding domain"/>
    <property type="match status" value="1"/>
</dbReference>
<sequence length="442" mass="49500">MFQGMALLQKPQLRFVLAHELRQSLHLLQMSTLDLLAHIREQEQDNPLLDVSWPDDRFSRKAARRRSSAGGLSDGAQDPFYRFQSPVTLEQRLSSQIRLLDSSPEGKRNAAFLAGNLDDSGYLAIGLEEAAACMAVPVPQMELGLRLLQACEPAGVAARSLAECLLLQSRRDPQAPTVMERLIREHLTDIAKGRWQRICRSLEITEKEASAAVRYLRRLNPRPGLSHCVSSIPYVIPEARLLWEDERSVVRFQHAFLPKVNLLSSAWTNVHESSSEWRSYAAAKRKEGRLLMDGLSMRQRTLQKVIRSVAEEQVSFLRYGAEAIRPLGLEQIAARSGVHPSTVSRAIRDKFVETGFGVLPLSRFFAVGIGTDTGESVSSRTVKCKIQAMIASENKSRPLSDSELAAALQKEGIRISRRTVAKYREEERLLPSTLRSPLELKG</sequence>
<keyword evidence="12" id="KW-1185">Reference proteome</keyword>
<dbReference type="PANTHER" id="PTHR32248:SF4">
    <property type="entry name" value="RNA POLYMERASE SIGMA-54 FACTOR"/>
    <property type="match status" value="1"/>
</dbReference>
<dbReference type="Proteomes" id="UP000515679">
    <property type="component" value="Chromosome"/>
</dbReference>
<organism evidence="11 12">
    <name type="scientific">Cohnella cholangitidis</name>
    <dbReference type="NCBI Taxonomy" id="2598458"/>
    <lineage>
        <taxon>Bacteria</taxon>
        <taxon>Bacillati</taxon>
        <taxon>Bacillota</taxon>
        <taxon>Bacilli</taxon>
        <taxon>Bacillales</taxon>
        <taxon>Paenibacillaceae</taxon>
        <taxon>Cohnella</taxon>
    </lineage>
</organism>